<evidence type="ECO:0000256" key="1">
    <source>
        <dbReference type="SAM" id="MobiDB-lite"/>
    </source>
</evidence>
<name>A0A6N2KFB0_SALVM</name>
<dbReference type="AlphaFoldDB" id="A0A6N2KFB0"/>
<accession>A0A6N2KFB0</accession>
<organism evidence="2">
    <name type="scientific">Salix viminalis</name>
    <name type="common">Common osier</name>
    <name type="synonym">Basket willow</name>
    <dbReference type="NCBI Taxonomy" id="40686"/>
    <lineage>
        <taxon>Eukaryota</taxon>
        <taxon>Viridiplantae</taxon>
        <taxon>Streptophyta</taxon>
        <taxon>Embryophyta</taxon>
        <taxon>Tracheophyta</taxon>
        <taxon>Spermatophyta</taxon>
        <taxon>Magnoliopsida</taxon>
        <taxon>eudicotyledons</taxon>
        <taxon>Gunneridae</taxon>
        <taxon>Pentapetalae</taxon>
        <taxon>rosids</taxon>
        <taxon>fabids</taxon>
        <taxon>Malpighiales</taxon>
        <taxon>Salicaceae</taxon>
        <taxon>Saliceae</taxon>
        <taxon>Salix</taxon>
    </lineage>
</organism>
<evidence type="ECO:0000313" key="2">
    <source>
        <dbReference type="EMBL" id="VFU27128.1"/>
    </source>
</evidence>
<sequence length="100" mass="11218">MKEREEEELVSHVLIGGEGGEKKREEEENESNTNNKHHWTALSQLKLPPSPLSLFQQTLSLSPPRSLIIRTPNPSGRTSPTQTAILSPPFLILTDRLLSH</sequence>
<proteinExistence type="predicted"/>
<feature type="region of interest" description="Disordered" evidence="1">
    <location>
        <begin position="1"/>
        <end position="41"/>
    </location>
</feature>
<protein>
    <submittedName>
        <fullName evidence="2">Uncharacterized protein</fullName>
    </submittedName>
</protein>
<reference evidence="2" key="1">
    <citation type="submission" date="2019-03" db="EMBL/GenBank/DDBJ databases">
        <authorList>
            <person name="Mank J."/>
            <person name="Almeida P."/>
        </authorList>
    </citation>
    <scope>NUCLEOTIDE SEQUENCE</scope>
    <source>
        <strain evidence="2">78183</strain>
    </source>
</reference>
<gene>
    <name evidence="2" type="ORF">SVIM_LOCUS79064</name>
</gene>
<dbReference type="EMBL" id="CAADRP010000336">
    <property type="protein sequence ID" value="VFU27128.1"/>
    <property type="molecule type" value="Genomic_DNA"/>
</dbReference>